<accession>A0A8J5JC26</accession>
<organism evidence="1 2">
    <name type="scientific">Homarus americanus</name>
    <name type="common">American lobster</name>
    <dbReference type="NCBI Taxonomy" id="6706"/>
    <lineage>
        <taxon>Eukaryota</taxon>
        <taxon>Metazoa</taxon>
        <taxon>Ecdysozoa</taxon>
        <taxon>Arthropoda</taxon>
        <taxon>Crustacea</taxon>
        <taxon>Multicrustacea</taxon>
        <taxon>Malacostraca</taxon>
        <taxon>Eumalacostraca</taxon>
        <taxon>Eucarida</taxon>
        <taxon>Decapoda</taxon>
        <taxon>Pleocyemata</taxon>
        <taxon>Astacidea</taxon>
        <taxon>Nephropoidea</taxon>
        <taxon>Nephropidae</taxon>
        <taxon>Homarus</taxon>
    </lineage>
</organism>
<gene>
    <name evidence="1" type="ORF">Hamer_G026314</name>
</gene>
<evidence type="ECO:0000313" key="1">
    <source>
        <dbReference type="EMBL" id="KAG7154233.1"/>
    </source>
</evidence>
<comment type="caution">
    <text evidence="1">The sequence shown here is derived from an EMBL/GenBank/DDBJ whole genome shotgun (WGS) entry which is preliminary data.</text>
</comment>
<reference evidence="1" key="1">
    <citation type="journal article" date="2021" name="Sci. Adv.">
        <title>The American lobster genome reveals insights on longevity, neural, and immune adaptations.</title>
        <authorList>
            <person name="Polinski J.M."/>
            <person name="Zimin A.V."/>
            <person name="Clark K.F."/>
            <person name="Kohn A.B."/>
            <person name="Sadowski N."/>
            <person name="Timp W."/>
            <person name="Ptitsyn A."/>
            <person name="Khanna P."/>
            <person name="Romanova D.Y."/>
            <person name="Williams P."/>
            <person name="Greenwood S.J."/>
            <person name="Moroz L.L."/>
            <person name="Walt D.R."/>
            <person name="Bodnar A.G."/>
        </authorList>
    </citation>
    <scope>NUCLEOTIDE SEQUENCE</scope>
    <source>
        <strain evidence="1">GMGI-L3</strain>
    </source>
</reference>
<proteinExistence type="predicted"/>
<dbReference type="EMBL" id="JAHLQT010044763">
    <property type="protein sequence ID" value="KAG7154233.1"/>
    <property type="molecule type" value="Genomic_DNA"/>
</dbReference>
<dbReference type="AlphaFoldDB" id="A0A8J5JC26"/>
<name>A0A8J5JC26_HOMAM</name>
<dbReference type="Proteomes" id="UP000747542">
    <property type="component" value="Unassembled WGS sequence"/>
</dbReference>
<keyword evidence="2" id="KW-1185">Reference proteome</keyword>
<protein>
    <submittedName>
        <fullName evidence="1">Uncharacterized protein</fullName>
    </submittedName>
</protein>
<sequence>MTATHSLHPAGSVMTATHCYTPSWICHGCHSLLHPKLMLLPLTVTPSAGSVMTATHCYTPSWICHDCHSPVTP</sequence>
<evidence type="ECO:0000313" key="2">
    <source>
        <dbReference type="Proteomes" id="UP000747542"/>
    </source>
</evidence>